<dbReference type="InterPro" id="IPR013783">
    <property type="entry name" value="Ig-like_fold"/>
</dbReference>
<sequence>MRIGEPVTLTCTVHGVKTIDQNLTRQWSKGTESIVYNDHLDKPSEYKEILTTHNQFVLLIKNLTESDLTSNYQCRYNFDTSSKKLQINAENFEYPPTVETTHLVYNTSSSGQTYIHLHFAKVFPLPNCTLALENEYYQCRNSSIVKHSVYYEVFLNCEVNNCNIKPQIQCHLIEEYPIPWTTFQACKEQNRLMKTDDIDLSYGKM</sequence>
<keyword evidence="3" id="KW-1185">Reference proteome</keyword>
<evidence type="ECO:0000313" key="3">
    <source>
        <dbReference type="Proteomes" id="UP000507470"/>
    </source>
</evidence>
<evidence type="ECO:0000313" key="2">
    <source>
        <dbReference type="EMBL" id="CAC5393271.1"/>
    </source>
</evidence>
<dbReference type="Proteomes" id="UP000507470">
    <property type="component" value="Unassembled WGS sequence"/>
</dbReference>
<dbReference type="InterPro" id="IPR013151">
    <property type="entry name" value="Immunoglobulin_dom"/>
</dbReference>
<accession>A0A6J8CCF3</accession>
<protein>
    <recommendedName>
        <fullName evidence="1">Ig-like domain-containing protein</fullName>
    </recommendedName>
</protein>
<organism evidence="2 3">
    <name type="scientific">Mytilus coruscus</name>
    <name type="common">Sea mussel</name>
    <dbReference type="NCBI Taxonomy" id="42192"/>
    <lineage>
        <taxon>Eukaryota</taxon>
        <taxon>Metazoa</taxon>
        <taxon>Spiralia</taxon>
        <taxon>Lophotrochozoa</taxon>
        <taxon>Mollusca</taxon>
        <taxon>Bivalvia</taxon>
        <taxon>Autobranchia</taxon>
        <taxon>Pteriomorphia</taxon>
        <taxon>Mytilida</taxon>
        <taxon>Mytiloidea</taxon>
        <taxon>Mytilidae</taxon>
        <taxon>Mytilinae</taxon>
        <taxon>Mytilus</taxon>
    </lineage>
</organism>
<dbReference type="Gene3D" id="2.60.40.10">
    <property type="entry name" value="Immunoglobulins"/>
    <property type="match status" value="1"/>
</dbReference>
<dbReference type="InterPro" id="IPR036179">
    <property type="entry name" value="Ig-like_dom_sf"/>
</dbReference>
<dbReference type="InterPro" id="IPR007110">
    <property type="entry name" value="Ig-like_dom"/>
</dbReference>
<proteinExistence type="predicted"/>
<name>A0A6J8CCF3_MYTCO</name>
<dbReference type="CDD" id="cd00096">
    <property type="entry name" value="Ig"/>
    <property type="match status" value="1"/>
</dbReference>
<gene>
    <name evidence="2" type="ORF">MCOR_28141</name>
</gene>
<evidence type="ECO:0000259" key="1">
    <source>
        <dbReference type="PROSITE" id="PS50835"/>
    </source>
</evidence>
<dbReference type="SUPFAM" id="SSF48726">
    <property type="entry name" value="Immunoglobulin"/>
    <property type="match status" value="1"/>
</dbReference>
<reference evidence="2 3" key="1">
    <citation type="submission" date="2020-06" db="EMBL/GenBank/DDBJ databases">
        <authorList>
            <person name="Li R."/>
            <person name="Bekaert M."/>
        </authorList>
    </citation>
    <scope>NUCLEOTIDE SEQUENCE [LARGE SCALE GENOMIC DNA]</scope>
    <source>
        <strain evidence="3">wild</strain>
    </source>
</reference>
<dbReference type="AlphaFoldDB" id="A0A6J8CCF3"/>
<dbReference type="Pfam" id="PF00047">
    <property type="entry name" value="ig"/>
    <property type="match status" value="1"/>
</dbReference>
<feature type="domain" description="Ig-like" evidence="1">
    <location>
        <begin position="1"/>
        <end position="86"/>
    </location>
</feature>
<dbReference type="OrthoDB" id="6090704at2759"/>
<dbReference type="PROSITE" id="PS50835">
    <property type="entry name" value="IG_LIKE"/>
    <property type="match status" value="1"/>
</dbReference>
<dbReference type="EMBL" id="CACVKT020005120">
    <property type="protein sequence ID" value="CAC5393271.1"/>
    <property type="molecule type" value="Genomic_DNA"/>
</dbReference>